<proteinExistence type="predicted"/>
<feature type="compositionally biased region" description="Basic residues" evidence="1">
    <location>
        <begin position="30"/>
        <end position="41"/>
    </location>
</feature>
<accession>A0A1G6IEK4</accession>
<organism evidence="3 4">
    <name type="scientific">Melghirimyces thermohalophilus</name>
    <dbReference type="NCBI Taxonomy" id="1236220"/>
    <lineage>
        <taxon>Bacteria</taxon>
        <taxon>Bacillati</taxon>
        <taxon>Bacillota</taxon>
        <taxon>Bacilli</taxon>
        <taxon>Bacillales</taxon>
        <taxon>Thermoactinomycetaceae</taxon>
        <taxon>Melghirimyces</taxon>
    </lineage>
</organism>
<feature type="transmembrane region" description="Helical" evidence="2">
    <location>
        <begin position="46"/>
        <end position="67"/>
    </location>
</feature>
<dbReference type="EMBL" id="FMZA01000002">
    <property type="protein sequence ID" value="SDC04888.1"/>
    <property type="molecule type" value="Genomic_DNA"/>
</dbReference>
<dbReference type="Proteomes" id="UP000199387">
    <property type="component" value="Unassembled WGS sequence"/>
</dbReference>
<feature type="region of interest" description="Disordered" evidence="1">
    <location>
        <begin position="1"/>
        <end position="41"/>
    </location>
</feature>
<dbReference type="AlphaFoldDB" id="A0A1G6IEK4"/>
<gene>
    <name evidence="3" type="ORF">SAMN04488112_102198</name>
</gene>
<name>A0A1G6IEK4_9BACL</name>
<dbReference type="STRING" id="1236220.SAMN04488112_102198"/>
<protein>
    <submittedName>
        <fullName evidence="3">Uncharacterized protein</fullName>
    </submittedName>
</protein>
<sequence>MRTQSGGGRRTPQGRADAVDFLSGLPSRSQTRRLQRQKRKGSVKKLTLIMVLLPVGVLLGVGGGWFFSNDSPPMSTAEDSPPSSFTARTVSKDIPPEWKEGPGSKDPDPEIADERQDGSQKDPSTKKNKENNTASADSNGAVGSDGIRKDSTQTRNRSSGTGGASFDSEEVHTASGEPKETHPNDSESSHREEGDSPPQDDEENGLGFLFFW</sequence>
<feature type="compositionally biased region" description="Basic and acidic residues" evidence="1">
    <location>
        <begin position="90"/>
        <end position="130"/>
    </location>
</feature>
<keyword evidence="2" id="KW-1133">Transmembrane helix</keyword>
<keyword evidence="2" id="KW-0472">Membrane</keyword>
<evidence type="ECO:0000256" key="1">
    <source>
        <dbReference type="SAM" id="MobiDB-lite"/>
    </source>
</evidence>
<keyword evidence="2" id="KW-0812">Transmembrane</keyword>
<evidence type="ECO:0000313" key="3">
    <source>
        <dbReference type="EMBL" id="SDC04888.1"/>
    </source>
</evidence>
<reference evidence="3 4" key="1">
    <citation type="submission" date="2016-10" db="EMBL/GenBank/DDBJ databases">
        <authorList>
            <person name="de Groot N.N."/>
        </authorList>
    </citation>
    <scope>NUCLEOTIDE SEQUENCE [LARGE SCALE GENOMIC DNA]</scope>
    <source>
        <strain evidence="3 4">DSM 45514</strain>
    </source>
</reference>
<keyword evidence="4" id="KW-1185">Reference proteome</keyword>
<feature type="compositionally biased region" description="Basic and acidic residues" evidence="1">
    <location>
        <begin position="169"/>
        <end position="194"/>
    </location>
</feature>
<feature type="compositionally biased region" description="Polar residues" evidence="1">
    <location>
        <begin position="73"/>
        <end position="89"/>
    </location>
</feature>
<evidence type="ECO:0000256" key="2">
    <source>
        <dbReference type="SAM" id="Phobius"/>
    </source>
</evidence>
<evidence type="ECO:0000313" key="4">
    <source>
        <dbReference type="Proteomes" id="UP000199387"/>
    </source>
</evidence>
<feature type="region of interest" description="Disordered" evidence="1">
    <location>
        <begin position="73"/>
        <end position="212"/>
    </location>
</feature>